<dbReference type="AlphaFoldDB" id="A0A484H0L8"/>
<keyword evidence="2" id="KW-1185">Reference proteome</keyword>
<feature type="non-terminal residue" evidence="1">
    <location>
        <position position="16"/>
    </location>
</feature>
<name>A0A484H0L8_SOUCH</name>
<reference evidence="1 2" key="1">
    <citation type="journal article" date="2018" name="Genomics">
        <title>Molecular footprints of inshore aquatic adaptation in Indo-Pacific humpback dolphin (Sousa chinensis).</title>
        <authorList>
            <person name="Ming Y."/>
            <person name="Jian J."/>
            <person name="Yu F."/>
            <person name="Yu X."/>
            <person name="Wang J."/>
            <person name="Liu W."/>
        </authorList>
    </citation>
    <scope>NUCLEOTIDE SEQUENCE [LARGE SCALE GENOMIC DNA]</scope>
    <source>
        <strain evidence="1">MY-2018</strain>
        <tissue evidence="1">Skin</tissue>
    </source>
</reference>
<protein>
    <submittedName>
        <fullName evidence="1">Uncharacterized protein</fullName>
    </submittedName>
</protein>
<comment type="caution">
    <text evidence="1">The sequence shown here is derived from an EMBL/GenBank/DDBJ whole genome shotgun (WGS) entry which is preliminary data.</text>
</comment>
<evidence type="ECO:0000313" key="2">
    <source>
        <dbReference type="Proteomes" id="UP000295264"/>
    </source>
</evidence>
<sequence>MPPKFNCHLNHDDVKG</sequence>
<dbReference type="Proteomes" id="UP000295264">
    <property type="component" value="Unassembled WGS sequence"/>
</dbReference>
<evidence type="ECO:0000313" key="1">
    <source>
        <dbReference type="EMBL" id="TEA41453.1"/>
    </source>
</evidence>
<dbReference type="EMBL" id="QWLN02001278">
    <property type="protein sequence ID" value="TEA41453.1"/>
    <property type="molecule type" value="Genomic_DNA"/>
</dbReference>
<gene>
    <name evidence="1" type="ORF">DBR06_SOUSAS34110006</name>
</gene>
<proteinExistence type="predicted"/>
<organism evidence="1 2">
    <name type="scientific">Sousa chinensis</name>
    <name type="common">Indo-pacific humpbacked dolphin</name>
    <name type="synonym">Steno chinensis</name>
    <dbReference type="NCBI Taxonomy" id="103600"/>
    <lineage>
        <taxon>Eukaryota</taxon>
        <taxon>Metazoa</taxon>
        <taxon>Chordata</taxon>
        <taxon>Craniata</taxon>
        <taxon>Vertebrata</taxon>
        <taxon>Euteleostomi</taxon>
        <taxon>Mammalia</taxon>
        <taxon>Eutheria</taxon>
        <taxon>Laurasiatheria</taxon>
        <taxon>Artiodactyla</taxon>
        <taxon>Whippomorpha</taxon>
        <taxon>Cetacea</taxon>
        <taxon>Odontoceti</taxon>
        <taxon>Delphinidae</taxon>
        <taxon>Sousa</taxon>
    </lineage>
</organism>
<accession>A0A484H0L8</accession>